<reference evidence="7 8" key="1">
    <citation type="submission" date="2020-08" db="EMBL/GenBank/DDBJ databases">
        <title>Genomic Encyclopedia of Type Strains, Phase IV (KMG-IV): sequencing the most valuable type-strain genomes for metagenomic binning, comparative biology and taxonomic classification.</title>
        <authorList>
            <person name="Goeker M."/>
        </authorList>
    </citation>
    <scope>NUCLEOTIDE SEQUENCE [LARGE SCALE GENOMIC DNA]</scope>
    <source>
        <strain evidence="7 8">YC6886</strain>
    </source>
</reference>
<dbReference type="InterPro" id="IPR017853">
    <property type="entry name" value="GH"/>
</dbReference>
<proteinExistence type="inferred from homology"/>
<dbReference type="SUPFAM" id="SSF49303">
    <property type="entry name" value="beta-Galactosidase/glucuronidase domain"/>
    <property type="match status" value="1"/>
</dbReference>
<dbReference type="InterPro" id="IPR013783">
    <property type="entry name" value="Ig-like_fold"/>
</dbReference>
<gene>
    <name evidence="7" type="ORF">HNR46_001245</name>
</gene>
<evidence type="ECO:0000256" key="1">
    <source>
        <dbReference type="ARBA" id="ARBA00007401"/>
    </source>
</evidence>
<dbReference type="PANTHER" id="PTHR42732:SF2">
    <property type="entry name" value="BETA-MANNOSIDASE"/>
    <property type="match status" value="1"/>
</dbReference>
<dbReference type="InterPro" id="IPR008979">
    <property type="entry name" value="Galactose-bd-like_sf"/>
</dbReference>
<dbReference type="Gene3D" id="2.60.40.10">
    <property type="entry name" value="Immunoglobulins"/>
    <property type="match status" value="1"/>
</dbReference>
<keyword evidence="8" id="KW-1185">Reference proteome</keyword>
<comment type="caution">
    <text evidence="7">The sequence shown here is derived from an EMBL/GenBank/DDBJ whole genome shotgun (WGS) entry which is preliminary data.</text>
</comment>
<dbReference type="GO" id="GO:0005975">
    <property type="term" value="P:carbohydrate metabolic process"/>
    <property type="evidence" value="ECO:0007669"/>
    <property type="project" value="InterPro"/>
</dbReference>
<feature type="domain" description="Glycosyl hydrolases family 2 sugar binding" evidence="6">
    <location>
        <begin position="105"/>
        <end position="202"/>
    </location>
</feature>
<feature type="domain" description="Glycoside hydrolase family 2 immunoglobulin-like beta-sandwich" evidence="4">
    <location>
        <begin position="258"/>
        <end position="314"/>
    </location>
</feature>
<dbReference type="Gene3D" id="2.60.120.260">
    <property type="entry name" value="Galactose-binding domain-like"/>
    <property type="match status" value="1"/>
</dbReference>
<feature type="domain" description="Glycoside hydrolase family 2 catalytic" evidence="5">
    <location>
        <begin position="355"/>
        <end position="493"/>
    </location>
</feature>
<evidence type="ECO:0000313" key="8">
    <source>
        <dbReference type="Proteomes" id="UP000557717"/>
    </source>
</evidence>
<evidence type="ECO:0000313" key="7">
    <source>
        <dbReference type="EMBL" id="MBB5351011.1"/>
    </source>
</evidence>
<dbReference type="EMBL" id="JACHFD010000005">
    <property type="protein sequence ID" value="MBB5351011.1"/>
    <property type="molecule type" value="Genomic_DNA"/>
</dbReference>
<keyword evidence="3 7" id="KW-0326">Glycosidase</keyword>
<accession>A0A840VDU5</accession>
<comment type="similarity">
    <text evidence="1">Belongs to the glycosyl hydrolase 2 family.</text>
</comment>
<dbReference type="PANTHER" id="PTHR42732">
    <property type="entry name" value="BETA-GALACTOSIDASE"/>
    <property type="match status" value="1"/>
</dbReference>
<dbReference type="Gene3D" id="3.20.20.80">
    <property type="entry name" value="Glycosidases"/>
    <property type="match status" value="1"/>
</dbReference>
<evidence type="ECO:0000259" key="4">
    <source>
        <dbReference type="Pfam" id="PF00703"/>
    </source>
</evidence>
<evidence type="ECO:0000259" key="6">
    <source>
        <dbReference type="Pfam" id="PF02837"/>
    </source>
</evidence>
<dbReference type="InterPro" id="IPR006103">
    <property type="entry name" value="Glyco_hydro_2_cat"/>
</dbReference>
<evidence type="ECO:0000256" key="3">
    <source>
        <dbReference type="ARBA" id="ARBA00023295"/>
    </source>
</evidence>
<dbReference type="GO" id="GO:0004565">
    <property type="term" value="F:beta-galactosidase activity"/>
    <property type="evidence" value="ECO:0007669"/>
    <property type="project" value="UniProtKB-EC"/>
</dbReference>
<protein>
    <submittedName>
        <fullName evidence="7">Beta-galactosidase</fullName>
        <ecNumber evidence="7">3.2.1.23</ecNumber>
    </submittedName>
</protein>
<name>A0A840VDU5_9BACT</name>
<dbReference type="Pfam" id="PF02836">
    <property type="entry name" value="Glyco_hydro_2_C"/>
    <property type="match status" value="1"/>
</dbReference>
<dbReference type="AlphaFoldDB" id="A0A840VDU5"/>
<organism evidence="7 8">
    <name type="scientific">Haloferula luteola</name>
    <dbReference type="NCBI Taxonomy" id="595692"/>
    <lineage>
        <taxon>Bacteria</taxon>
        <taxon>Pseudomonadati</taxon>
        <taxon>Verrucomicrobiota</taxon>
        <taxon>Verrucomicrobiia</taxon>
        <taxon>Verrucomicrobiales</taxon>
        <taxon>Verrucomicrobiaceae</taxon>
        <taxon>Haloferula</taxon>
    </lineage>
</organism>
<dbReference type="Proteomes" id="UP000557717">
    <property type="component" value="Unassembled WGS sequence"/>
</dbReference>
<evidence type="ECO:0000259" key="5">
    <source>
        <dbReference type="Pfam" id="PF02836"/>
    </source>
</evidence>
<keyword evidence="2 7" id="KW-0378">Hydrolase</keyword>
<dbReference type="Pfam" id="PF00703">
    <property type="entry name" value="Glyco_hydro_2"/>
    <property type="match status" value="1"/>
</dbReference>
<dbReference type="InterPro" id="IPR006102">
    <property type="entry name" value="Ig-like_GH2"/>
</dbReference>
<dbReference type="InterPro" id="IPR051913">
    <property type="entry name" value="GH2_Domain-Containing"/>
</dbReference>
<dbReference type="EC" id="3.2.1.23" evidence="7"/>
<evidence type="ECO:0000256" key="2">
    <source>
        <dbReference type="ARBA" id="ARBA00022801"/>
    </source>
</evidence>
<dbReference type="SUPFAM" id="SSF49785">
    <property type="entry name" value="Galactose-binding domain-like"/>
    <property type="match status" value="1"/>
</dbReference>
<dbReference type="InterPro" id="IPR006104">
    <property type="entry name" value="Glyco_hydro_2_N"/>
</dbReference>
<sequence>MKIGMIGWWVSALGAVGLAFGGTEEGALMTRWGKELTVEAPGWSSHPRPGFRREDWGSLNGEWDYCISKEGIAVPEVWSGKIRVPYGPESVLSGVHREIEPGDFLWYRKEFSIDKHEGKKVVLHFDAVDYETKVWLNGQEVGSHVGGFTPFAVDLSEALTDERNVLWVRVTDGTGGYQLRGKQSLTPKGITYSRVSGIWQTVWWEQLPETCLEGMDYWTEPWVGEVDDGKAPSAKLRISPQIIGSAAGASEVRVKVRLEGEVVAQGNGTDEVSLRIEDAEWWSPDHPVLYDLQIELLNARGEVVDEVASYVGLRTVEKRLNGQGREAIFLNGKEIFLYGPLDQGWWPESLLTPPSEEAMVADLQFVKDAGFNFVRKHVKVEPSLYYWHCDRLGIVVWQDQVNAGMWSGSPPEEISPPWTRLDDDPVDGNWPDAAHAQWVTEYQAMVDHLRDHPAIFVWCPFNESWGQHRSMEVGAMAKAYDPSRLICLASGGNFWPVGDIASAHNYPVPQMPGFSEKFEGMIQVAGEMGGMGLVLPGHLWTSEKGLPWSHQNSESLEDWKSRYLQIVRKVATLRKSSLSAAVYTQLSDVEHEVNGFLSYDRVPKVDAAWLRKVHRELLPELGRVERSAQSE</sequence>
<dbReference type="InterPro" id="IPR036156">
    <property type="entry name" value="Beta-gal/glucu_dom_sf"/>
</dbReference>
<dbReference type="Pfam" id="PF02837">
    <property type="entry name" value="Glyco_hydro_2_N"/>
    <property type="match status" value="1"/>
</dbReference>
<dbReference type="SUPFAM" id="SSF51445">
    <property type="entry name" value="(Trans)glycosidases"/>
    <property type="match status" value="1"/>
</dbReference>